<comment type="caution">
    <text evidence="2">The sequence shown here is derived from an EMBL/GenBank/DDBJ whole genome shotgun (WGS) entry which is preliminary data.</text>
</comment>
<evidence type="ECO:0000256" key="1">
    <source>
        <dbReference type="SAM" id="MobiDB-lite"/>
    </source>
</evidence>
<dbReference type="EMBL" id="BAABUJ010000013">
    <property type="protein sequence ID" value="GAA5799685.1"/>
    <property type="molecule type" value="Genomic_DNA"/>
</dbReference>
<feature type="region of interest" description="Disordered" evidence="1">
    <location>
        <begin position="104"/>
        <end position="135"/>
    </location>
</feature>
<protein>
    <submittedName>
        <fullName evidence="2">Uncharacterized protein</fullName>
    </submittedName>
</protein>
<organism evidence="2 3">
    <name type="scientific">Helicostylum pulchrum</name>
    <dbReference type="NCBI Taxonomy" id="562976"/>
    <lineage>
        <taxon>Eukaryota</taxon>
        <taxon>Fungi</taxon>
        <taxon>Fungi incertae sedis</taxon>
        <taxon>Mucoromycota</taxon>
        <taxon>Mucoromycotina</taxon>
        <taxon>Mucoromycetes</taxon>
        <taxon>Mucorales</taxon>
        <taxon>Mucorineae</taxon>
        <taxon>Mucoraceae</taxon>
        <taxon>Helicostylum</taxon>
    </lineage>
</organism>
<proteinExistence type="predicted"/>
<evidence type="ECO:0000313" key="3">
    <source>
        <dbReference type="Proteomes" id="UP001476247"/>
    </source>
</evidence>
<gene>
    <name evidence="2" type="ORF">HPULCUR_005102</name>
</gene>
<keyword evidence="3" id="KW-1185">Reference proteome</keyword>
<dbReference type="Proteomes" id="UP001476247">
    <property type="component" value="Unassembled WGS sequence"/>
</dbReference>
<reference evidence="2 3" key="1">
    <citation type="submission" date="2024-04" db="EMBL/GenBank/DDBJ databases">
        <title>genome sequences of Mucor flavus KT1a and Helicostylum pulchrum KT1b strains isolation_sourced from the surface of a dry-aged beef.</title>
        <authorList>
            <person name="Toyotome T."/>
            <person name="Hosono M."/>
            <person name="Torimaru M."/>
            <person name="Fukuda K."/>
            <person name="Mikami N."/>
        </authorList>
    </citation>
    <scope>NUCLEOTIDE SEQUENCE [LARGE SCALE GENOMIC DNA]</scope>
    <source>
        <strain evidence="2 3">KT1b</strain>
    </source>
</reference>
<evidence type="ECO:0000313" key="2">
    <source>
        <dbReference type="EMBL" id="GAA5799685.1"/>
    </source>
</evidence>
<name>A0ABP9XZE6_9FUNG</name>
<accession>A0ABP9XZE6</accession>
<sequence>MTTNFKFKEAIAQVVATLEKEAAGSADLSNVIVEICDLISEEYLLLIEQPDFNLSQFKAIWIQRIVAAKNNLNLTTELAKVLLLLQKKVVPEKIWKKVLPLQQQSPAPPSISISSSSKSSPTTSESSKSKQSTTSSLSYQKKLSIKDLTILENNHRRIANKWNLKSGAYVEDIVYNEAKLLSYEHPLHSFIIDLHDGSLEDQIEQEEFEEIRSFSDDALNKSMPDNLKQILNRLNQKCSSNDIFDEFNSIAAHPAKDPEIFWLKQAVIDYALLFMDQNDSALKLPSTEQDLLEDIYGFIKKSKRLSSTTCTAYDQMHGNESQSSSMHKNSLRTIGGRYQEKRKTAGDHADLCFYYGSTELACLEIGLADGGPHGTKELNEAGIKTPIMMKNFSIQISQQYGIKMNEIRIVGMVISGFSLTALLMTFKGSTSLITRSKRISLPQNVADIPRLLPLALKLVYNASQIVKGTMDTIKKASASVILDENDDLPYFPPCHISTNKRKNPEEEN</sequence>